<dbReference type="Proteomes" id="UP001172386">
    <property type="component" value="Unassembled WGS sequence"/>
</dbReference>
<dbReference type="EMBL" id="JAPDRQ010000020">
    <property type="protein sequence ID" value="KAJ9661781.1"/>
    <property type="molecule type" value="Genomic_DNA"/>
</dbReference>
<evidence type="ECO:0000313" key="1">
    <source>
        <dbReference type="EMBL" id="KAJ9661781.1"/>
    </source>
</evidence>
<organism evidence="1 2">
    <name type="scientific">Neophaeococcomyces mojaviensis</name>
    <dbReference type="NCBI Taxonomy" id="3383035"/>
    <lineage>
        <taxon>Eukaryota</taxon>
        <taxon>Fungi</taxon>
        <taxon>Dikarya</taxon>
        <taxon>Ascomycota</taxon>
        <taxon>Pezizomycotina</taxon>
        <taxon>Eurotiomycetes</taxon>
        <taxon>Chaetothyriomycetidae</taxon>
        <taxon>Chaetothyriales</taxon>
        <taxon>Chaetothyriales incertae sedis</taxon>
        <taxon>Neophaeococcomyces</taxon>
    </lineage>
</organism>
<name>A0ACC3AG33_9EURO</name>
<sequence length="302" mass="33936">MSSSSPQLDTTLLSTSEPHPTLVDVIVFRASAEHSSEECLICRRRLLFYEKDEEEDAIGMAATPTTTTEVMLAEHTARQHGTFHLTCLDSWAYYCTSQRTAVTCPLDRDVLLSAHVPETYLYSGHWDFLTGTDLREALVQFPLWSLAVDGEEDMELDEAFFRDIGLMDMSHWNHIGFENGVDLIDIAEVEREGHGGASSPTVEENNEGEETTEQREVEADEIMVPTTTEAETPQSLSCSMTLEVAESEPDSNERTFTATSLASIPPTSPELNFEDDFENRENNCFNSYFLYRSGLQAPLREH</sequence>
<comment type="caution">
    <text evidence="1">The sequence shown here is derived from an EMBL/GenBank/DDBJ whole genome shotgun (WGS) entry which is preliminary data.</text>
</comment>
<reference evidence="1" key="1">
    <citation type="submission" date="2022-10" db="EMBL/GenBank/DDBJ databases">
        <title>Culturing micro-colonial fungi from biological soil crusts in the Mojave desert and describing Neophaeococcomyces mojavensis, and introducing the new genera and species Taxawa tesnikishii.</title>
        <authorList>
            <person name="Kurbessoian T."/>
            <person name="Stajich J.E."/>
        </authorList>
    </citation>
    <scope>NUCLEOTIDE SEQUENCE</scope>
    <source>
        <strain evidence="1">JES_112</strain>
    </source>
</reference>
<evidence type="ECO:0000313" key="2">
    <source>
        <dbReference type="Proteomes" id="UP001172386"/>
    </source>
</evidence>
<proteinExistence type="predicted"/>
<gene>
    <name evidence="1" type="ORF">H2198_001746</name>
</gene>
<accession>A0ACC3AG33</accession>
<keyword evidence="2" id="KW-1185">Reference proteome</keyword>
<protein>
    <submittedName>
        <fullName evidence="1">Uncharacterized protein</fullName>
    </submittedName>
</protein>